<comment type="caution">
    <text evidence="1">The sequence shown here is derived from an EMBL/GenBank/DDBJ whole genome shotgun (WGS) entry which is preliminary data.</text>
</comment>
<dbReference type="PATRIC" id="fig|1219045.3.peg.607"/>
<dbReference type="EMBL" id="JFZA02000002">
    <property type="protein sequence ID" value="KFG91738.1"/>
    <property type="molecule type" value="Genomic_DNA"/>
</dbReference>
<accession>A0A086PEC0</accession>
<keyword evidence="2" id="KW-1185">Reference proteome</keyword>
<evidence type="ECO:0000313" key="2">
    <source>
        <dbReference type="Proteomes" id="UP000024284"/>
    </source>
</evidence>
<proteinExistence type="predicted"/>
<gene>
    <name evidence="1" type="ORF">BV98_000596</name>
</gene>
<organism evidence="1 2">
    <name type="scientific">Sphingobium herbicidovorans (strain ATCC 700291 / DSM 11019 / CCUG 56400 / KCTC 2939 / LMG 18315 / NBRC 16415 / MH)</name>
    <name type="common">Sphingomonas herbicidovorans</name>
    <dbReference type="NCBI Taxonomy" id="1219045"/>
    <lineage>
        <taxon>Bacteria</taxon>
        <taxon>Pseudomonadati</taxon>
        <taxon>Pseudomonadota</taxon>
        <taxon>Alphaproteobacteria</taxon>
        <taxon>Sphingomonadales</taxon>
        <taxon>Sphingomonadaceae</taxon>
        <taxon>Sphingobium</taxon>
    </lineage>
</organism>
<sequence length="56" mass="5973">MSAVRWLRSRLQERSTFVGIGTAIGAASILPSPWSWLSLVAGTIAALIPDKNYGGE</sequence>
<reference evidence="1" key="1">
    <citation type="submission" date="2014-08" db="EMBL/GenBank/DDBJ databases">
        <title>Draft genome sequences of Sphingobium herbicidovorans.</title>
        <authorList>
            <person name="Gan H.M."/>
            <person name="Gan H.Y."/>
            <person name="Savka M.A."/>
        </authorList>
    </citation>
    <scope>NUCLEOTIDE SEQUENCE [LARGE SCALE GENOMIC DNA]</scope>
    <source>
        <strain evidence="1">NBRC 16415</strain>
    </source>
</reference>
<evidence type="ECO:0000313" key="1">
    <source>
        <dbReference type="EMBL" id="KFG91738.1"/>
    </source>
</evidence>
<dbReference type="RefSeq" id="WP_156103312.1">
    <property type="nucleotide sequence ID" value="NZ_BCZD01000018.1"/>
</dbReference>
<dbReference type="Proteomes" id="UP000024284">
    <property type="component" value="Unassembled WGS sequence"/>
</dbReference>
<name>A0A086PEC0_SPHHM</name>
<dbReference type="STRING" id="76947.GCA_002080435_02350"/>
<dbReference type="AlphaFoldDB" id="A0A086PEC0"/>
<protein>
    <submittedName>
        <fullName evidence="1">Uncharacterized protein</fullName>
    </submittedName>
</protein>